<dbReference type="EMBL" id="JACCFK010000001">
    <property type="protein sequence ID" value="NYI91746.1"/>
    <property type="molecule type" value="Genomic_DNA"/>
</dbReference>
<evidence type="ECO:0000313" key="2">
    <source>
        <dbReference type="EMBL" id="NYI91746.1"/>
    </source>
</evidence>
<dbReference type="EC" id="4.-.-.-" evidence="2"/>
<dbReference type="PANTHER" id="PTHR42951">
    <property type="entry name" value="METALLO-BETA-LACTAMASE DOMAIN-CONTAINING"/>
    <property type="match status" value="1"/>
</dbReference>
<evidence type="ECO:0000313" key="3">
    <source>
        <dbReference type="Proteomes" id="UP000549616"/>
    </source>
</evidence>
<keyword evidence="3" id="KW-1185">Reference proteome</keyword>
<dbReference type="SUPFAM" id="SSF56281">
    <property type="entry name" value="Metallo-hydrolase/oxidoreductase"/>
    <property type="match status" value="1"/>
</dbReference>
<dbReference type="Pfam" id="PF00753">
    <property type="entry name" value="Lactamase_B"/>
    <property type="match status" value="1"/>
</dbReference>
<dbReference type="AlphaFoldDB" id="A0A853BBJ2"/>
<sequence>MTATSERLGQIEQVAEGVYAYVQPDGGWCVNNAGVVVDGGESAVIDTAATERRALALRTAAADVGAGRPSVLVNTHHHSDHTFGNVFFAPETLIVANEPTRAGIIENGLNMQQLWRDVEWGAVGVRPPVVTFEESLTVRIGGLRLELITVGPAHTIADTVVWIPRRRVLFTGDVVMSEVTPFTLMGSISGSVAALEALRRLNPAVVVPGHGPVAGPEVIDANLAYFHRIRDLVADGAGRAPLEIAAAAGAGPFAGWLDSERLVPNIRRGLAEAQGLPPGAPLDILEAFGEMVTFNGAAPACHA</sequence>
<dbReference type="RefSeq" id="WP_312861129.1">
    <property type="nucleotide sequence ID" value="NZ_JACCFK010000001.1"/>
</dbReference>
<accession>A0A853BBJ2</accession>
<dbReference type="GO" id="GO:0016829">
    <property type="term" value="F:lyase activity"/>
    <property type="evidence" value="ECO:0007669"/>
    <property type="project" value="UniProtKB-KW"/>
</dbReference>
<feature type="domain" description="Metallo-beta-lactamase" evidence="1">
    <location>
        <begin position="30"/>
        <end position="210"/>
    </location>
</feature>
<organism evidence="2 3">
    <name type="scientific">Amycolatopsis endophytica</name>
    <dbReference type="NCBI Taxonomy" id="860233"/>
    <lineage>
        <taxon>Bacteria</taxon>
        <taxon>Bacillati</taxon>
        <taxon>Actinomycetota</taxon>
        <taxon>Actinomycetes</taxon>
        <taxon>Pseudonocardiales</taxon>
        <taxon>Pseudonocardiaceae</taxon>
        <taxon>Amycolatopsis</taxon>
    </lineage>
</organism>
<reference evidence="2 3" key="1">
    <citation type="submission" date="2020-07" db="EMBL/GenBank/DDBJ databases">
        <title>Sequencing the genomes of 1000 actinobacteria strains.</title>
        <authorList>
            <person name="Klenk H.-P."/>
        </authorList>
    </citation>
    <scope>NUCLEOTIDE SEQUENCE [LARGE SCALE GENOMIC DNA]</scope>
    <source>
        <strain evidence="2 3">DSM 104006</strain>
    </source>
</reference>
<dbReference type="PANTHER" id="PTHR42951:SF4">
    <property type="entry name" value="ACYL-COENZYME A THIOESTERASE MBLAC2"/>
    <property type="match status" value="1"/>
</dbReference>
<dbReference type="InterPro" id="IPR050855">
    <property type="entry name" value="NDM-1-like"/>
</dbReference>
<dbReference type="InterPro" id="IPR001279">
    <property type="entry name" value="Metallo-B-lactamas"/>
</dbReference>
<keyword evidence="2" id="KW-0456">Lyase</keyword>
<dbReference type="SMART" id="SM00849">
    <property type="entry name" value="Lactamase_B"/>
    <property type="match status" value="1"/>
</dbReference>
<dbReference type="InterPro" id="IPR036866">
    <property type="entry name" value="RibonucZ/Hydroxyglut_hydro"/>
</dbReference>
<protein>
    <submittedName>
        <fullName evidence="2">Cyclase</fullName>
        <ecNumber evidence="2">4.-.-.-</ecNumber>
    </submittedName>
</protein>
<gene>
    <name evidence="2" type="ORF">HNR02_005069</name>
</gene>
<comment type="caution">
    <text evidence="2">The sequence shown here is derived from an EMBL/GenBank/DDBJ whole genome shotgun (WGS) entry which is preliminary data.</text>
</comment>
<dbReference type="Proteomes" id="UP000549616">
    <property type="component" value="Unassembled WGS sequence"/>
</dbReference>
<dbReference type="Gene3D" id="3.60.15.10">
    <property type="entry name" value="Ribonuclease Z/Hydroxyacylglutathione hydrolase-like"/>
    <property type="match status" value="1"/>
</dbReference>
<dbReference type="CDD" id="cd16282">
    <property type="entry name" value="metallo-hydrolase-like_MBL-fold"/>
    <property type="match status" value="1"/>
</dbReference>
<name>A0A853BBJ2_9PSEU</name>
<evidence type="ECO:0000259" key="1">
    <source>
        <dbReference type="SMART" id="SM00849"/>
    </source>
</evidence>
<proteinExistence type="predicted"/>